<dbReference type="EMBL" id="DF846060">
    <property type="protein sequence ID" value="GAT49959.1"/>
    <property type="molecule type" value="Genomic_DNA"/>
</dbReference>
<evidence type="ECO:0000313" key="13">
    <source>
        <dbReference type="Proteomes" id="UP000815677"/>
    </source>
</evidence>
<protein>
    <recommendedName>
        <fullName evidence="4">rhamnogalacturonan endolyase</fullName>
        <ecNumber evidence="4">4.2.2.23</ecNumber>
    </recommendedName>
</protein>
<dbReference type="Gene3D" id="2.60.120.260">
    <property type="entry name" value="Galactose-binding domain-like"/>
    <property type="match status" value="1"/>
</dbReference>
<keyword evidence="7" id="KW-0456">Lyase</keyword>
<feature type="domain" description="GH16" evidence="11">
    <location>
        <begin position="22"/>
        <end position="326"/>
    </location>
</feature>
<feature type="signal peptide" evidence="10">
    <location>
        <begin position="1"/>
        <end position="21"/>
    </location>
</feature>
<evidence type="ECO:0000256" key="8">
    <source>
        <dbReference type="ARBA" id="ARBA00023277"/>
    </source>
</evidence>
<evidence type="ECO:0000256" key="1">
    <source>
        <dbReference type="ARBA" id="ARBA00001324"/>
    </source>
</evidence>
<comment type="subcellular location">
    <subcellularLocation>
        <location evidence="2">Secreted</location>
    </subcellularLocation>
</comment>
<dbReference type="PROSITE" id="PS51762">
    <property type="entry name" value="GH16_2"/>
    <property type="match status" value="1"/>
</dbReference>
<sequence>MARFFALLVVAFLQAASVVESDTLYSFSNPLVSFDVVKTTGYIRNLTFNGTDYLGPVSGNAGQLYTDFPSAVFAITNNASSHIVSSPTGDWAGIVLTDNATDVGTLVQRSWFLRESETGLHSFLRLGYYNTSGPALGSLGESRTMFRPNSPLWTYLVTNGNQWAPAPGAAALADEIQVQDATWYLGQTPDDPYVVQEADYWTKYQFADNQTNKAHGLCSPPSGDSNTSYGAWWVVNQKDTFFGGPLHIDLMVDGIIYNKQSTSHGGATSPNITAGFDRTFGPQFLYFNQGPNATLHELLADAEQYADPEWNSAFYDEIAPYVVGYAPSSVRGNLSALIHLPSAGIVPGTQPMAVLAANGVHFQDDAFDPTAYQYWAPLDDAGRVNISRAKEGTYRLTVYADGIFGDFTLDDVVIRAGQNTHVEDTWVPESAPGATELWRLGVPDKSSGEFRNGNEVDLTHPLHPAKYRIYWGAWDFPTQFPNGVNFTIGQSDYAVDWNYIHWSQFGPTYIDPNIITDYNNWLINFEIDEAPSAGSIATYTIQLAAAKTTAGNTDDDTGADATFPILTYVNAIDTPLSWTIQANESSSCGQRSAISCHLLSQKFAFPGTWLNQGWNTFNISLPFNESVYVQYDALRLELSR</sequence>
<dbReference type="InterPro" id="IPR029411">
    <property type="entry name" value="RG-lyase_III"/>
</dbReference>
<reference evidence="12" key="1">
    <citation type="submission" date="2014-09" db="EMBL/GenBank/DDBJ databases">
        <title>Genome sequence of the luminous mushroom Mycena chlorophos for searching fungal bioluminescence genes.</title>
        <authorList>
            <person name="Tanaka Y."/>
            <person name="Kasuga D."/>
            <person name="Oba Y."/>
            <person name="Hase S."/>
            <person name="Sato K."/>
            <person name="Oba Y."/>
            <person name="Sakakibara Y."/>
        </authorList>
    </citation>
    <scope>NUCLEOTIDE SEQUENCE</scope>
</reference>
<dbReference type="CDD" id="cd10316">
    <property type="entry name" value="RGL4_M"/>
    <property type="match status" value="1"/>
</dbReference>
<evidence type="ECO:0000256" key="7">
    <source>
        <dbReference type="ARBA" id="ARBA00023239"/>
    </source>
</evidence>
<gene>
    <name evidence="12" type="ORF">MCHLO_07242</name>
</gene>
<dbReference type="Gene3D" id="2.60.40.1120">
    <property type="entry name" value="Carboxypeptidase-like, regulatory domain"/>
    <property type="match status" value="1"/>
</dbReference>
<proteinExistence type="inferred from homology"/>
<dbReference type="EC" id="4.2.2.23" evidence="4"/>
<keyword evidence="8" id="KW-0119">Carbohydrate metabolism</keyword>
<evidence type="ECO:0000256" key="4">
    <source>
        <dbReference type="ARBA" id="ARBA00012437"/>
    </source>
</evidence>
<dbReference type="PANTHER" id="PTHR32018">
    <property type="entry name" value="RHAMNOGALACTURONATE LYASE FAMILY PROTEIN"/>
    <property type="match status" value="1"/>
</dbReference>
<organism evidence="12 13">
    <name type="scientific">Mycena chlorophos</name>
    <name type="common">Agaric fungus</name>
    <name type="synonym">Agaricus chlorophos</name>
    <dbReference type="NCBI Taxonomy" id="658473"/>
    <lineage>
        <taxon>Eukaryota</taxon>
        <taxon>Fungi</taxon>
        <taxon>Dikarya</taxon>
        <taxon>Basidiomycota</taxon>
        <taxon>Agaricomycotina</taxon>
        <taxon>Agaricomycetes</taxon>
        <taxon>Agaricomycetidae</taxon>
        <taxon>Agaricales</taxon>
        <taxon>Marasmiineae</taxon>
        <taxon>Mycenaceae</taxon>
        <taxon>Mycena</taxon>
    </lineage>
</organism>
<comment type="catalytic activity">
    <reaction evidence="1">
        <text>Endotype eliminative cleavage of L-alpha-rhamnopyranosyl-(1-&gt;4)-alpha-D-galactopyranosyluronic acid bonds of rhamnogalacturonan I domains in ramified hairy regions of pectin leaving L-rhamnopyranose at the reducing end and 4-deoxy-4,5-unsaturated D-galactopyranosyluronic acid at the non-reducing end.</text>
        <dbReference type="EC" id="4.2.2.23"/>
    </reaction>
</comment>
<dbReference type="InterPro" id="IPR008979">
    <property type="entry name" value="Galactose-bd-like_sf"/>
</dbReference>
<keyword evidence="13" id="KW-1185">Reference proteome</keyword>
<name>A0ABQ0LHF1_MYCCL</name>
<dbReference type="InterPro" id="IPR011013">
    <property type="entry name" value="Gal_mutarotase_sf_dom"/>
</dbReference>
<dbReference type="InterPro" id="IPR051850">
    <property type="entry name" value="Polysacch_Lyase_4"/>
</dbReference>
<evidence type="ECO:0000256" key="5">
    <source>
        <dbReference type="ARBA" id="ARBA00022525"/>
    </source>
</evidence>
<dbReference type="InterPro" id="IPR013784">
    <property type="entry name" value="Carb-bd-like_fold"/>
</dbReference>
<keyword evidence="5" id="KW-0964">Secreted</keyword>
<accession>A0ABQ0LHF1</accession>
<dbReference type="Pfam" id="PF14683">
    <property type="entry name" value="CBM-like"/>
    <property type="match status" value="1"/>
</dbReference>
<dbReference type="Pfam" id="PF14686">
    <property type="entry name" value="fn3_3"/>
    <property type="match status" value="1"/>
</dbReference>
<comment type="similarity">
    <text evidence="3">Belongs to the polysaccharide lyase 4 family.</text>
</comment>
<evidence type="ECO:0000256" key="9">
    <source>
        <dbReference type="ARBA" id="ARBA00023326"/>
    </source>
</evidence>
<evidence type="ECO:0000256" key="6">
    <source>
        <dbReference type="ARBA" id="ARBA00022729"/>
    </source>
</evidence>
<feature type="chain" id="PRO_5045433059" description="rhamnogalacturonan endolyase" evidence="10">
    <location>
        <begin position="22"/>
        <end position="640"/>
    </location>
</feature>
<dbReference type="SUPFAM" id="SSF49785">
    <property type="entry name" value="Galactose-binding domain-like"/>
    <property type="match status" value="1"/>
</dbReference>
<dbReference type="SUPFAM" id="SSF49452">
    <property type="entry name" value="Starch-binding domain-like"/>
    <property type="match status" value="1"/>
</dbReference>
<keyword evidence="6 10" id="KW-0732">Signal</keyword>
<evidence type="ECO:0000256" key="3">
    <source>
        <dbReference type="ARBA" id="ARBA00010418"/>
    </source>
</evidence>
<dbReference type="PANTHER" id="PTHR32018:SF9">
    <property type="entry name" value="RHAMNOGALACTURONATE LYASE B"/>
    <property type="match status" value="1"/>
</dbReference>
<evidence type="ECO:0000259" key="11">
    <source>
        <dbReference type="PROSITE" id="PS51762"/>
    </source>
</evidence>
<dbReference type="Proteomes" id="UP000815677">
    <property type="component" value="Unassembled WGS sequence"/>
</dbReference>
<keyword evidence="9" id="KW-0624">Polysaccharide degradation</keyword>
<evidence type="ECO:0000256" key="2">
    <source>
        <dbReference type="ARBA" id="ARBA00004613"/>
    </source>
</evidence>
<dbReference type="InterPro" id="IPR029413">
    <property type="entry name" value="RG-lyase_II"/>
</dbReference>
<dbReference type="SUPFAM" id="SSF74650">
    <property type="entry name" value="Galactose mutarotase-like"/>
    <property type="match status" value="1"/>
</dbReference>
<dbReference type="InterPro" id="IPR000757">
    <property type="entry name" value="Beta-glucanase-like"/>
</dbReference>
<evidence type="ECO:0000256" key="10">
    <source>
        <dbReference type="SAM" id="SignalP"/>
    </source>
</evidence>
<evidence type="ECO:0000313" key="12">
    <source>
        <dbReference type="EMBL" id="GAT49959.1"/>
    </source>
</evidence>